<evidence type="ECO:0000313" key="10">
    <source>
        <dbReference type="Proteomes" id="UP000226031"/>
    </source>
</evidence>
<comment type="similarity">
    <text evidence="5">Belongs to the SAT4 family.</text>
</comment>
<evidence type="ECO:0000256" key="5">
    <source>
        <dbReference type="ARBA" id="ARBA00038359"/>
    </source>
</evidence>
<evidence type="ECO:0000256" key="2">
    <source>
        <dbReference type="ARBA" id="ARBA00022692"/>
    </source>
</evidence>
<evidence type="ECO:0000256" key="1">
    <source>
        <dbReference type="ARBA" id="ARBA00004141"/>
    </source>
</evidence>
<keyword evidence="2 7" id="KW-0812">Transmembrane</keyword>
<comment type="subcellular location">
    <subcellularLocation>
        <location evidence="1">Membrane</location>
        <topology evidence="1">Multi-pass membrane protein</topology>
    </subcellularLocation>
</comment>
<feature type="transmembrane region" description="Helical" evidence="7">
    <location>
        <begin position="172"/>
        <end position="193"/>
    </location>
</feature>
<feature type="region of interest" description="Disordered" evidence="6">
    <location>
        <begin position="374"/>
        <end position="395"/>
    </location>
</feature>
<dbReference type="PANTHER" id="PTHR33048:SF55">
    <property type="entry name" value="INTEGRAL MEMBRANE PROTEIN"/>
    <property type="match status" value="1"/>
</dbReference>
<feature type="transmembrane region" description="Helical" evidence="7">
    <location>
        <begin position="52"/>
        <end position="74"/>
    </location>
</feature>
<dbReference type="AlphaFoldDB" id="A0A2B7ZQQ9"/>
<feature type="transmembrane region" description="Helical" evidence="7">
    <location>
        <begin position="12"/>
        <end position="31"/>
    </location>
</feature>
<evidence type="ECO:0000256" key="6">
    <source>
        <dbReference type="SAM" id="MobiDB-lite"/>
    </source>
</evidence>
<feature type="compositionally biased region" description="Polar residues" evidence="6">
    <location>
        <begin position="384"/>
        <end position="395"/>
    </location>
</feature>
<reference evidence="9 10" key="1">
    <citation type="submission" date="2017-10" db="EMBL/GenBank/DDBJ databases">
        <title>Comparative genomics in systemic dimorphic fungi from Ajellomycetaceae.</title>
        <authorList>
            <person name="Munoz J.F."/>
            <person name="Mcewen J.G."/>
            <person name="Clay O.K."/>
            <person name="Cuomo C.A."/>
        </authorList>
    </citation>
    <scope>NUCLEOTIDE SEQUENCE [LARGE SCALE GENOMIC DNA]</scope>
    <source>
        <strain evidence="9 10">UAMH4076</strain>
    </source>
</reference>
<feature type="transmembrane region" description="Helical" evidence="7">
    <location>
        <begin position="94"/>
        <end position="116"/>
    </location>
</feature>
<name>A0A2B7ZQQ9_9EURO</name>
<dbReference type="EMBL" id="PDND01000020">
    <property type="protein sequence ID" value="PGH35518.1"/>
    <property type="molecule type" value="Genomic_DNA"/>
</dbReference>
<evidence type="ECO:0000256" key="7">
    <source>
        <dbReference type="SAM" id="Phobius"/>
    </source>
</evidence>
<dbReference type="Pfam" id="PF20684">
    <property type="entry name" value="Fung_rhodopsin"/>
    <property type="match status" value="1"/>
</dbReference>
<keyword evidence="4 7" id="KW-0472">Membrane</keyword>
<dbReference type="GO" id="GO:0016020">
    <property type="term" value="C:membrane"/>
    <property type="evidence" value="ECO:0007669"/>
    <property type="project" value="UniProtKB-SubCell"/>
</dbReference>
<feature type="transmembrane region" description="Helical" evidence="7">
    <location>
        <begin position="128"/>
        <end position="148"/>
    </location>
</feature>
<evidence type="ECO:0000256" key="3">
    <source>
        <dbReference type="ARBA" id="ARBA00022989"/>
    </source>
</evidence>
<dbReference type="STRING" id="73230.A0A2B7ZQQ9"/>
<proteinExistence type="inferred from homology"/>
<evidence type="ECO:0000256" key="4">
    <source>
        <dbReference type="ARBA" id="ARBA00023136"/>
    </source>
</evidence>
<dbReference type="VEuPathDB" id="FungiDB:EMCG_08264"/>
<keyword evidence="3 7" id="KW-1133">Transmembrane helix</keyword>
<evidence type="ECO:0000313" key="9">
    <source>
        <dbReference type="EMBL" id="PGH35518.1"/>
    </source>
</evidence>
<comment type="caution">
    <text evidence="9">The sequence shown here is derived from an EMBL/GenBank/DDBJ whole genome shotgun (WGS) entry which is preliminary data.</text>
</comment>
<dbReference type="InterPro" id="IPR049326">
    <property type="entry name" value="Rhodopsin_dom_fungi"/>
</dbReference>
<feature type="transmembrane region" description="Helical" evidence="7">
    <location>
        <begin position="205"/>
        <end position="226"/>
    </location>
</feature>
<dbReference type="PANTHER" id="PTHR33048">
    <property type="entry name" value="PTH11-LIKE INTEGRAL MEMBRANE PROTEIN (AFU_ORTHOLOGUE AFUA_5G11245)"/>
    <property type="match status" value="1"/>
</dbReference>
<evidence type="ECO:0000259" key="8">
    <source>
        <dbReference type="Pfam" id="PF20684"/>
    </source>
</evidence>
<feature type="domain" description="Rhodopsin" evidence="8">
    <location>
        <begin position="33"/>
        <end position="269"/>
    </location>
</feature>
<keyword evidence="10" id="KW-1185">Reference proteome</keyword>
<dbReference type="InterPro" id="IPR052337">
    <property type="entry name" value="SAT4-like"/>
</dbReference>
<organism evidence="9 10">
    <name type="scientific">[Emmonsia] crescens</name>
    <dbReference type="NCBI Taxonomy" id="73230"/>
    <lineage>
        <taxon>Eukaryota</taxon>
        <taxon>Fungi</taxon>
        <taxon>Dikarya</taxon>
        <taxon>Ascomycota</taxon>
        <taxon>Pezizomycotina</taxon>
        <taxon>Eurotiomycetes</taxon>
        <taxon>Eurotiomycetidae</taxon>
        <taxon>Onygenales</taxon>
        <taxon>Ajellomycetaceae</taxon>
        <taxon>Emergomyces</taxon>
    </lineage>
</organism>
<sequence>MASPSGEPIPDISARLMIPSIIFCFITPIFVAMRVASRLHFTKGLGRDDWAILVSCVFSVILSITMIVVCKWAFGKHMRQQDPLLVRKSLKLYVGAQVVYKVTIALSKISIVFLYLRIFVGNLFRRICWLFIVVVICYTIGSSTATVFQCTPIRRAWDRAVFGTCINLTVSWYANAAFSIFSDLAILTLPMPVIKSLKLPKRARIGLMSIFAVGVFVCITSVLRSMTLNVATKNLDITWSSIDSSMWTIIETNVAIICACMPTYKAPLSKVFPQAFDSFYSSGSGQGSKEDSEIDGSAHRRQVQVVKAPLYTLSVPRFSTWELVVEKLEMWAKRRGNGRSSNFSGGRGGDAFTISNASTITGENCQGKKECRGGVPADDLESGEGSTVTVQDCTK</sequence>
<gene>
    <name evidence="9" type="ORF">GX50_01620</name>
</gene>
<dbReference type="Proteomes" id="UP000226031">
    <property type="component" value="Unassembled WGS sequence"/>
</dbReference>
<protein>
    <recommendedName>
        <fullName evidence="8">Rhodopsin domain-containing protein</fullName>
    </recommendedName>
</protein>
<accession>A0A2B7ZQQ9</accession>